<dbReference type="GO" id="GO:0000160">
    <property type="term" value="P:phosphorelay signal transduction system"/>
    <property type="evidence" value="ECO:0007669"/>
    <property type="project" value="InterPro"/>
</dbReference>
<dbReference type="GO" id="GO:0051782">
    <property type="term" value="P:negative regulation of cell division"/>
    <property type="evidence" value="ECO:0007669"/>
    <property type="project" value="TreeGrafter"/>
</dbReference>
<comment type="caution">
    <text evidence="3">The sequence shown here is derived from an EMBL/GenBank/DDBJ whole genome shotgun (WGS) entry which is preliminary data.</text>
</comment>
<dbReference type="EMBL" id="RXNS01000019">
    <property type="protein sequence ID" value="RTQ99636.1"/>
    <property type="molecule type" value="Genomic_DNA"/>
</dbReference>
<dbReference type="SUPFAM" id="SSF52172">
    <property type="entry name" value="CheY-like"/>
    <property type="match status" value="1"/>
</dbReference>
<organism evidence="3 4">
    <name type="scientific">Halomonas nitroreducens</name>
    <dbReference type="NCBI Taxonomy" id="447425"/>
    <lineage>
        <taxon>Bacteria</taxon>
        <taxon>Pseudomonadati</taxon>
        <taxon>Pseudomonadota</taxon>
        <taxon>Gammaproteobacteria</taxon>
        <taxon>Oceanospirillales</taxon>
        <taxon>Halomonadaceae</taxon>
        <taxon>Halomonas</taxon>
    </lineage>
</organism>
<dbReference type="InterPro" id="IPR050625">
    <property type="entry name" value="ParA/MinD_ATPase"/>
</dbReference>
<keyword evidence="4" id="KW-1185">Reference proteome</keyword>
<protein>
    <submittedName>
        <fullName evidence="3">Pilus assembly protein CpaF</fullName>
    </submittedName>
</protein>
<dbReference type="Gene3D" id="3.40.50.2300">
    <property type="match status" value="1"/>
</dbReference>
<dbReference type="PROSITE" id="PS50110">
    <property type="entry name" value="RESPONSE_REGULATORY"/>
    <property type="match status" value="1"/>
</dbReference>
<reference evidence="3 4" key="1">
    <citation type="submission" date="2018-12" db="EMBL/GenBank/DDBJ databases">
        <authorList>
            <person name="Yu L."/>
        </authorList>
    </citation>
    <scope>NUCLEOTIDE SEQUENCE [LARGE SCALE GENOMIC DNA]</scope>
    <source>
        <strain evidence="3 4">11S</strain>
    </source>
</reference>
<dbReference type="AlphaFoldDB" id="A0A3S0JVN1"/>
<dbReference type="InterPro" id="IPR027417">
    <property type="entry name" value="P-loop_NTPase"/>
</dbReference>
<dbReference type="Pfam" id="PF13614">
    <property type="entry name" value="AAA_31"/>
    <property type="match status" value="1"/>
</dbReference>
<dbReference type="PANTHER" id="PTHR43384">
    <property type="entry name" value="SEPTUM SITE-DETERMINING PROTEIN MIND HOMOLOG, CHLOROPLASTIC-RELATED"/>
    <property type="match status" value="1"/>
</dbReference>
<dbReference type="GO" id="GO:0005524">
    <property type="term" value="F:ATP binding"/>
    <property type="evidence" value="ECO:0007669"/>
    <property type="project" value="TreeGrafter"/>
</dbReference>
<dbReference type="SUPFAM" id="SSF52540">
    <property type="entry name" value="P-loop containing nucleoside triphosphate hydrolases"/>
    <property type="match status" value="1"/>
</dbReference>
<dbReference type="Proteomes" id="UP000267400">
    <property type="component" value="Unassembled WGS sequence"/>
</dbReference>
<dbReference type="InterPro" id="IPR025669">
    <property type="entry name" value="AAA_dom"/>
</dbReference>
<feature type="domain" description="Response regulatory" evidence="2">
    <location>
        <begin position="1"/>
        <end position="126"/>
    </location>
</feature>
<proteinExistence type="predicted"/>
<evidence type="ECO:0000256" key="1">
    <source>
        <dbReference type="PROSITE-ProRule" id="PRU00169"/>
    </source>
</evidence>
<gene>
    <name evidence="3" type="ORF">EKG36_17375</name>
</gene>
<dbReference type="GO" id="GO:0016887">
    <property type="term" value="F:ATP hydrolysis activity"/>
    <property type="evidence" value="ECO:0007669"/>
    <property type="project" value="TreeGrafter"/>
</dbReference>
<evidence type="ECO:0000313" key="4">
    <source>
        <dbReference type="Proteomes" id="UP000267400"/>
    </source>
</evidence>
<comment type="caution">
    <text evidence="1">Lacks conserved residue(s) required for the propagation of feature annotation.</text>
</comment>
<evidence type="ECO:0000259" key="2">
    <source>
        <dbReference type="PROSITE" id="PS50110"/>
    </source>
</evidence>
<dbReference type="GO" id="GO:0009898">
    <property type="term" value="C:cytoplasmic side of plasma membrane"/>
    <property type="evidence" value="ECO:0007669"/>
    <property type="project" value="TreeGrafter"/>
</dbReference>
<dbReference type="OrthoDB" id="5813333at2"/>
<dbReference type="InterPro" id="IPR011006">
    <property type="entry name" value="CheY-like_superfamily"/>
</dbReference>
<dbReference type="Gene3D" id="3.40.50.300">
    <property type="entry name" value="P-loop containing nucleotide triphosphate hydrolases"/>
    <property type="match status" value="1"/>
</dbReference>
<dbReference type="InterPro" id="IPR001789">
    <property type="entry name" value="Sig_transdc_resp-reg_receiver"/>
</dbReference>
<dbReference type="GO" id="GO:0005829">
    <property type="term" value="C:cytosol"/>
    <property type="evidence" value="ECO:0007669"/>
    <property type="project" value="TreeGrafter"/>
</dbReference>
<evidence type="ECO:0000313" key="3">
    <source>
        <dbReference type="EMBL" id="RTQ99636.1"/>
    </source>
</evidence>
<dbReference type="PANTHER" id="PTHR43384:SF13">
    <property type="entry name" value="SLR0110 PROTEIN"/>
    <property type="match status" value="1"/>
</dbReference>
<sequence>MYTRLEILLAGRVREELEALETLLSSHGDIHVRSRLMVNGNVDPLESYPGGREATPDALILLVGEKWEAELLALCERPATERLPLLVVGPRDNVDLIRLAMRAGARDYFSPPVDDGEITSFLRQLSRDRNERVPSSSARLTAVINAKGGSGASLVAANLAHRLAVSGGSTLLLDMDVQFGSMPMYFNLSPEHGLIKALEVVDSLDGLALEAYVQRHASGLELLASSPDDRIGLGEVPEARVEQLLQVLCQGHDDVVVDLPRWIGGTTASVLERADHVLLVMQQSVAHLHDAQRLRDILVHELRLPPSRLHLVINRFDKRSDVSLDAISDVLPGVRLHTLPNDFRLASQGINVGTPLIDLAPKASLTRQLHRLADALDEPASDADGPVRKWSLRLWPRRRAH</sequence>
<accession>A0A3S0JVN1</accession>
<name>A0A3S0JVN1_9GAMM</name>